<dbReference type="Proteomes" id="UP001227162">
    <property type="component" value="Unassembled WGS sequence"/>
</dbReference>
<protein>
    <submittedName>
        <fullName evidence="2">Fimbria/pilus outer membrane usher protein</fullName>
    </submittedName>
</protein>
<dbReference type="GO" id="GO:0009297">
    <property type="term" value="P:pilus assembly"/>
    <property type="evidence" value="ECO:0007669"/>
    <property type="project" value="InterPro"/>
</dbReference>
<dbReference type="Pfam" id="PF13953">
    <property type="entry name" value="PapC_C"/>
    <property type="match status" value="1"/>
</dbReference>
<dbReference type="PANTHER" id="PTHR30451:SF5">
    <property type="entry name" value="SLR0019 PROTEIN"/>
    <property type="match status" value="1"/>
</dbReference>
<dbReference type="Pfam" id="PF00577">
    <property type="entry name" value="Usher"/>
    <property type="match status" value="1"/>
</dbReference>
<dbReference type="Gene3D" id="2.60.40.2070">
    <property type="match status" value="1"/>
</dbReference>
<comment type="caution">
    <text evidence="2">The sequence shown here is derived from an EMBL/GenBank/DDBJ whole genome shotgun (WGS) entry which is preliminary data.</text>
</comment>
<dbReference type="Gene3D" id="2.60.40.3110">
    <property type="match status" value="1"/>
</dbReference>
<accession>A0AAJ1UAE7</accession>
<dbReference type="GO" id="GO:0009279">
    <property type="term" value="C:cell outer membrane"/>
    <property type="evidence" value="ECO:0007669"/>
    <property type="project" value="TreeGrafter"/>
</dbReference>
<feature type="domain" description="PapC-like C-terminal" evidence="1">
    <location>
        <begin position="739"/>
        <end position="798"/>
    </location>
</feature>
<keyword evidence="3" id="KW-1185">Reference proteome</keyword>
<dbReference type="InterPro" id="IPR025949">
    <property type="entry name" value="PapC-like_C"/>
</dbReference>
<name>A0AAJ1UAE7_9RHOB</name>
<dbReference type="InterPro" id="IPR000015">
    <property type="entry name" value="Fimb_usher"/>
</dbReference>
<proteinExistence type="predicted"/>
<dbReference type="RefSeq" id="WP_317624321.1">
    <property type="nucleotide sequence ID" value="NZ_JANFFA010000001.1"/>
</dbReference>
<dbReference type="Gene3D" id="2.60.40.2610">
    <property type="entry name" value="Outer membrane usher protein FimD, plug domain"/>
    <property type="match status" value="1"/>
</dbReference>
<dbReference type="InterPro" id="IPR043142">
    <property type="entry name" value="PapC-like_C_sf"/>
</dbReference>
<evidence type="ECO:0000259" key="1">
    <source>
        <dbReference type="Pfam" id="PF13953"/>
    </source>
</evidence>
<evidence type="ECO:0000313" key="2">
    <source>
        <dbReference type="EMBL" id="MDQ2092702.1"/>
    </source>
</evidence>
<dbReference type="InterPro" id="IPR042186">
    <property type="entry name" value="FimD_plug_dom"/>
</dbReference>
<sequence length="814" mass="85834">MHKFIQIPARLLTAAALVVQPSPGFPEGTSPAPATAVLATAVDGVSQNTLDITANVSGADEELVPLVLEVVLNGKPTGLVASFEAQFDGSAMRSTRDELKQIGLRSPLGLSKSVPLAAIDGLKYDYDATAQSVAITVPQSALRPEVISAAYLQEFEAPDRAYGGVLNYSLVGQHGLGTGGGQLSASLDGWVFAPFGTLGSTAFFSKPLQGTGPSRGLRLDTAVTINMPGKALKLTLGDFTTAGPSWARPIRMGGVQLRRDFSLRSDLVTDQRLAYSGAAAVPSTVDVFIENNRVYSTNVDPGPFQLEDIPVTGGGDAQIVVRGLDGQIQRQNVSFFASADLLKKGMADYSLGIGQPRQAYAIRSNDYSNNTSYSATLRYGLTRRITLEGHAAGTDGFHLWGGGVSMVPFALGELSLSAAQSDYRGQQGQTAHLGLSTQIGRMELQASSSRSSAGFTDLAYVTGLDYLGAGAITSTGSLLETALAQDVVSLAIPLGKDNRKLGLSYIRAERANSRDRLASASYGASVAGGRGSLSMNGAWNFEDEDLRLSVGLSWRLGKRTYAQASTYTDSKGRMVQDTSISRTMGEGVQAWGYQVQAGQRDGRVPLRLKGDYRARYGEWSGEVQTDGISRFARVQLDGAVAATSGGVALGTPINDGFAMVDLGVSDVPVYVDNRPVARTNRNGRVLVTGLNAYRSNRVSVNVRDLPEKATLGISAVDLVPSRGAGQYLSFGGNEGGGVLVVLHDPQGRPLPPASAVRSDQGEEAIVGYDGETWIEHPTAQTTLTVTLPSGRCTARFAYAKSSAVQDRIGPVTCQ</sequence>
<dbReference type="EMBL" id="JANFFA010000001">
    <property type="protein sequence ID" value="MDQ2092702.1"/>
    <property type="molecule type" value="Genomic_DNA"/>
</dbReference>
<dbReference type="AlphaFoldDB" id="A0AAJ1UAE7"/>
<gene>
    <name evidence="2" type="ORF">NOI20_01085</name>
</gene>
<reference evidence="2" key="1">
    <citation type="submission" date="2022-07" db="EMBL/GenBank/DDBJ databases">
        <authorList>
            <person name="Otstavnykh N."/>
            <person name="Isaeva M."/>
            <person name="Bystritskaya E."/>
        </authorList>
    </citation>
    <scope>NUCLEOTIDE SEQUENCE</scope>
    <source>
        <strain evidence="2">10Alg 79</strain>
    </source>
</reference>
<reference evidence="2" key="2">
    <citation type="submission" date="2023-04" db="EMBL/GenBank/DDBJ databases">
        <title>'Rhodoalgimonas zhirmunskyi' gen. nov., isolated from a red alga.</title>
        <authorList>
            <person name="Nedashkovskaya O.I."/>
            <person name="Otstavnykh N.Y."/>
            <person name="Bystritskaya E.P."/>
            <person name="Balabanova L.A."/>
            <person name="Isaeva M.P."/>
        </authorList>
    </citation>
    <scope>NUCLEOTIDE SEQUENCE</scope>
    <source>
        <strain evidence="2">10Alg 79</strain>
    </source>
</reference>
<dbReference type="PANTHER" id="PTHR30451">
    <property type="entry name" value="OUTER MEMBRANE USHER PROTEIN"/>
    <property type="match status" value="1"/>
</dbReference>
<evidence type="ECO:0000313" key="3">
    <source>
        <dbReference type="Proteomes" id="UP001227162"/>
    </source>
</evidence>
<organism evidence="2 3">
    <name type="scientific">Rhodalgimonas zhirmunskyi</name>
    <dbReference type="NCBI Taxonomy" id="2964767"/>
    <lineage>
        <taxon>Bacteria</taxon>
        <taxon>Pseudomonadati</taxon>
        <taxon>Pseudomonadota</taxon>
        <taxon>Alphaproteobacteria</taxon>
        <taxon>Rhodobacterales</taxon>
        <taxon>Roseobacteraceae</taxon>
        <taxon>Rhodalgimonas</taxon>
    </lineage>
</organism>
<dbReference type="GO" id="GO:0015473">
    <property type="term" value="F:fimbrial usher porin activity"/>
    <property type="evidence" value="ECO:0007669"/>
    <property type="project" value="InterPro"/>
</dbReference>